<feature type="compositionally biased region" description="Low complexity" evidence="1">
    <location>
        <begin position="236"/>
        <end position="261"/>
    </location>
</feature>
<dbReference type="RefSeq" id="XP_045958912.1">
    <property type="nucleotide sequence ID" value="XM_046095978.1"/>
</dbReference>
<feature type="compositionally biased region" description="Polar residues" evidence="1">
    <location>
        <begin position="1"/>
        <end position="24"/>
    </location>
</feature>
<dbReference type="Proteomes" id="UP000758603">
    <property type="component" value="Unassembled WGS sequence"/>
</dbReference>
<feature type="compositionally biased region" description="Low complexity" evidence="1">
    <location>
        <begin position="135"/>
        <end position="152"/>
    </location>
</feature>
<organism evidence="2 3">
    <name type="scientific">Truncatella angustata</name>
    <dbReference type="NCBI Taxonomy" id="152316"/>
    <lineage>
        <taxon>Eukaryota</taxon>
        <taxon>Fungi</taxon>
        <taxon>Dikarya</taxon>
        <taxon>Ascomycota</taxon>
        <taxon>Pezizomycotina</taxon>
        <taxon>Sordariomycetes</taxon>
        <taxon>Xylariomycetidae</taxon>
        <taxon>Amphisphaeriales</taxon>
        <taxon>Sporocadaceae</taxon>
        <taxon>Truncatella</taxon>
    </lineage>
</organism>
<proteinExistence type="predicted"/>
<keyword evidence="3" id="KW-1185">Reference proteome</keyword>
<feature type="region of interest" description="Disordered" evidence="1">
    <location>
        <begin position="1"/>
        <end position="292"/>
    </location>
</feature>
<evidence type="ECO:0000313" key="3">
    <source>
        <dbReference type="Proteomes" id="UP000758603"/>
    </source>
</evidence>
<dbReference type="OrthoDB" id="5429993at2759"/>
<comment type="caution">
    <text evidence="2">The sequence shown here is derived from an EMBL/GenBank/DDBJ whole genome shotgun (WGS) entry which is preliminary data.</text>
</comment>
<evidence type="ECO:0000313" key="2">
    <source>
        <dbReference type="EMBL" id="KAH6654642.1"/>
    </source>
</evidence>
<name>A0A9P8ULV4_9PEZI</name>
<dbReference type="EMBL" id="JAGPXC010000004">
    <property type="protein sequence ID" value="KAH6654642.1"/>
    <property type="molecule type" value="Genomic_DNA"/>
</dbReference>
<dbReference type="AlphaFoldDB" id="A0A9P8ULV4"/>
<feature type="compositionally biased region" description="Low complexity" evidence="1">
    <location>
        <begin position="50"/>
        <end position="85"/>
    </location>
</feature>
<accession>A0A9P8ULV4</accession>
<reference evidence="2" key="1">
    <citation type="journal article" date="2021" name="Nat. Commun.">
        <title>Genetic determinants of endophytism in the Arabidopsis root mycobiome.</title>
        <authorList>
            <person name="Mesny F."/>
            <person name="Miyauchi S."/>
            <person name="Thiergart T."/>
            <person name="Pickel B."/>
            <person name="Atanasova L."/>
            <person name="Karlsson M."/>
            <person name="Huettel B."/>
            <person name="Barry K.W."/>
            <person name="Haridas S."/>
            <person name="Chen C."/>
            <person name="Bauer D."/>
            <person name="Andreopoulos W."/>
            <person name="Pangilinan J."/>
            <person name="LaButti K."/>
            <person name="Riley R."/>
            <person name="Lipzen A."/>
            <person name="Clum A."/>
            <person name="Drula E."/>
            <person name="Henrissat B."/>
            <person name="Kohler A."/>
            <person name="Grigoriev I.V."/>
            <person name="Martin F.M."/>
            <person name="Hacquard S."/>
        </authorList>
    </citation>
    <scope>NUCLEOTIDE SEQUENCE</scope>
    <source>
        <strain evidence="2">MPI-SDFR-AT-0073</strain>
    </source>
</reference>
<protein>
    <submittedName>
        <fullName evidence="2">Uncharacterized protein</fullName>
    </submittedName>
</protein>
<dbReference type="GeneID" id="70124871"/>
<feature type="compositionally biased region" description="Low complexity" evidence="1">
    <location>
        <begin position="213"/>
        <end position="225"/>
    </location>
</feature>
<feature type="compositionally biased region" description="Low complexity" evidence="1">
    <location>
        <begin position="189"/>
        <end position="202"/>
    </location>
</feature>
<feature type="compositionally biased region" description="Polar residues" evidence="1">
    <location>
        <begin position="226"/>
        <end position="235"/>
    </location>
</feature>
<feature type="compositionally biased region" description="Low complexity" evidence="1">
    <location>
        <begin position="97"/>
        <end position="115"/>
    </location>
</feature>
<evidence type="ECO:0000256" key="1">
    <source>
        <dbReference type="SAM" id="MobiDB-lite"/>
    </source>
</evidence>
<sequence length="561" mass="59669">MSSTTGLSRTRSIRQPATSRNQSTQKDDPPTRNAARNPSPSRLPQVKPLTRSATTTAASSASAAARSRAGSTATASTTTTASGRSLAGLFSGKTPGAARRANPTAPDDAPAHAPLPSRPLGRAPSIRQLRAREPASTTSSTTTSTTTATTSAGVSRRVPSAGVKRPTSSGGLPSPTAPKSRPLGHARAKSTATALSAATTLRPPVSNAPPSPKTTSISTPTRPRTNTLLSSHTRNSSQSTTTATTATQAPSAAAPAAAVAPPRRPTFNTNQQHYSPLKSHAPKPLTASYLAPPSPSKLPANLAISAETSRLQTELLQLSLIHREAGAVARQWHDSARRKLGARFRRVAREHDDFCVEERDGVEGRNAAALVRWGSVNSISAKSGGEATAGGLEDKIQVLDQVLDGVWALSEPGGRYNRVVEDFETWAERMAGVVRARKSGKAEEHLVRDGEILFVSDLDTRWKDDCAGLVRKLEGWRGMLDGIGPAPGDVEDRAQRSSLSRALGGSTSLVDDMLAEMELMQDIEKEARRSEDEWIERMNKELEIGDHETLDREASLWKMII</sequence>
<gene>
    <name evidence="2" type="ORF">BKA67DRAFT_286012</name>
</gene>